<evidence type="ECO:0000313" key="1">
    <source>
        <dbReference type="EMBL" id="SDM88758.1"/>
    </source>
</evidence>
<name>A0A1G9WW73_9PROT</name>
<keyword evidence="2" id="KW-1185">Reference proteome</keyword>
<dbReference type="AlphaFoldDB" id="A0A1G9WW73"/>
<evidence type="ECO:0000313" key="2">
    <source>
        <dbReference type="Proteomes" id="UP000199759"/>
    </source>
</evidence>
<dbReference type="Proteomes" id="UP000199759">
    <property type="component" value="Unassembled WGS sequence"/>
</dbReference>
<dbReference type="EMBL" id="FNHG01000029">
    <property type="protein sequence ID" value="SDM88758.1"/>
    <property type="molecule type" value="Genomic_DNA"/>
</dbReference>
<accession>A0A1G9WW73</accession>
<protein>
    <submittedName>
        <fullName evidence="1">Uncharacterized protein</fullName>
    </submittedName>
</protein>
<dbReference type="STRING" id="144026.SAMN04488568_12911"/>
<proteinExistence type="predicted"/>
<organism evidence="1 2">
    <name type="scientific">Maricaulis salignorans</name>
    <dbReference type="NCBI Taxonomy" id="144026"/>
    <lineage>
        <taxon>Bacteria</taxon>
        <taxon>Pseudomonadati</taxon>
        <taxon>Pseudomonadota</taxon>
        <taxon>Alphaproteobacteria</taxon>
        <taxon>Maricaulales</taxon>
        <taxon>Maricaulaceae</taxon>
        <taxon>Maricaulis</taxon>
    </lineage>
</organism>
<gene>
    <name evidence="1" type="ORF">SAMN04488568_12911</name>
</gene>
<sequence length="41" mass="4628">MKYESGFNRMEVASSYTLHMVNSASSPYRAGNRAWQIQGDS</sequence>
<reference evidence="1 2" key="1">
    <citation type="submission" date="2016-10" db="EMBL/GenBank/DDBJ databases">
        <authorList>
            <person name="de Groot N.N."/>
        </authorList>
    </citation>
    <scope>NUCLEOTIDE SEQUENCE [LARGE SCALE GENOMIC DNA]</scope>
    <source>
        <strain evidence="1 2">DSM 16077</strain>
    </source>
</reference>